<keyword evidence="2" id="KW-1185">Reference proteome</keyword>
<gene>
    <name evidence="1" type="primary">NCL1_12976</name>
    <name evidence="1" type="ORF">TNIN_308781</name>
</gene>
<dbReference type="Proteomes" id="UP000886998">
    <property type="component" value="Unassembled WGS sequence"/>
</dbReference>
<protein>
    <submittedName>
        <fullName evidence="1">Uncharacterized protein</fullName>
    </submittedName>
</protein>
<evidence type="ECO:0000313" key="1">
    <source>
        <dbReference type="EMBL" id="GFY48404.1"/>
    </source>
</evidence>
<dbReference type="AlphaFoldDB" id="A0A8X6X9D5"/>
<reference evidence="1" key="1">
    <citation type="submission" date="2020-08" db="EMBL/GenBank/DDBJ databases">
        <title>Multicomponent nature underlies the extraordinary mechanical properties of spider dragline silk.</title>
        <authorList>
            <person name="Kono N."/>
            <person name="Nakamura H."/>
            <person name="Mori M."/>
            <person name="Yoshida Y."/>
            <person name="Ohtoshi R."/>
            <person name="Malay A.D."/>
            <person name="Moran D.A.P."/>
            <person name="Tomita M."/>
            <person name="Numata K."/>
            <person name="Arakawa K."/>
        </authorList>
    </citation>
    <scope>NUCLEOTIDE SEQUENCE</scope>
</reference>
<comment type="caution">
    <text evidence="1">The sequence shown here is derived from an EMBL/GenBank/DDBJ whole genome shotgun (WGS) entry which is preliminary data.</text>
</comment>
<name>A0A8X6X9D5_9ARAC</name>
<proteinExistence type="predicted"/>
<accession>A0A8X6X9D5</accession>
<sequence>MPSCFSVLLGEGKEIWSDITFCSVEELDSWLFHQVLMSRTRKFISNIPVPPNITHAIAFEYAGNIVNANIVSPKTQLDFFCIKRFPPLKPEDEKGENE</sequence>
<dbReference type="EMBL" id="BMAV01006432">
    <property type="protein sequence ID" value="GFY48404.1"/>
    <property type="molecule type" value="Genomic_DNA"/>
</dbReference>
<organism evidence="1 2">
    <name type="scientific">Trichonephila inaurata madagascariensis</name>
    <dbReference type="NCBI Taxonomy" id="2747483"/>
    <lineage>
        <taxon>Eukaryota</taxon>
        <taxon>Metazoa</taxon>
        <taxon>Ecdysozoa</taxon>
        <taxon>Arthropoda</taxon>
        <taxon>Chelicerata</taxon>
        <taxon>Arachnida</taxon>
        <taxon>Araneae</taxon>
        <taxon>Araneomorphae</taxon>
        <taxon>Entelegynae</taxon>
        <taxon>Araneoidea</taxon>
        <taxon>Nephilidae</taxon>
        <taxon>Trichonephila</taxon>
        <taxon>Trichonephila inaurata</taxon>
    </lineage>
</organism>
<evidence type="ECO:0000313" key="2">
    <source>
        <dbReference type="Proteomes" id="UP000886998"/>
    </source>
</evidence>